<accession>A0ABT2WU34</accession>
<reference evidence="2 3" key="1">
    <citation type="submission" date="2022-10" db="EMBL/GenBank/DDBJ databases">
        <title>Ruegeria sp. nov., isolated from ocean surface water.</title>
        <authorList>
            <person name="He W."/>
            <person name="Wang L."/>
            <person name="Zhang D.-F."/>
        </authorList>
    </citation>
    <scope>NUCLEOTIDE SEQUENCE [LARGE SCALE GENOMIC DNA]</scope>
    <source>
        <strain evidence="2 3">WL0004</strain>
    </source>
</reference>
<evidence type="ECO:0000256" key="1">
    <source>
        <dbReference type="SAM" id="MobiDB-lite"/>
    </source>
</evidence>
<name>A0ABT2WU34_9RHOB</name>
<protein>
    <submittedName>
        <fullName evidence="2">Uncharacterized protein</fullName>
    </submittedName>
</protein>
<organism evidence="2 3">
    <name type="scientific">Ruegeria marisflavi</name>
    <dbReference type="NCBI Taxonomy" id="2984152"/>
    <lineage>
        <taxon>Bacteria</taxon>
        <taxon>Pseudomonadati</taxon>
        <taxon>Pseudomonadota</taxon>
        <taxon>Alphaproteobacteria</taxon>
        <taxon>Rhodobacterales</taxon>
        <taxon>Roseobacteraceae</taxon>
        <taxon>Ruegeria</taxon>
    </lineage>
</organism>
<dbReference type="RefSeq" id="WP_263389142.1">
    <property type="nucleotide sequence ID" value="NZ_JAOVQN010000016.1"/>
</dbReference>
<proteinExistence type="predicted"/>
<dbReference type="EMBL" id="JAOVQN010000016">
    <property type="protein sequence ID" value="MCU9839153.1"/>
    <property type="molecule type" value="Genomic_DNA"/>
</dbReference>
<evidence type="ECO:0000313" key="3">
    <source>
        <dbReference type="Proteomes" id="UP001321014"/>
    </source>
</evidence>
<sequence>MTWPASIPYDLRRAWERLEGRRAPTTDADRWTEVRDWLISHGVEPPDHPLPTRDPDEDDRPIY</sequence>
<evidence type="ECO:0000313" key="2">
    <source>
        <dbReference type="EMBL" id="MCU9839153.1"/>
    </source>
</evidence>
<keyword evidence="3" id="KW-1185">Reference proteome</keyword>
<gene>
    <name evidence="2" type="ORF">OEZ49_15360</name>
</gene>
<feature type="region of interest" description="Disordered" evidence="1">
    <location>
        <begin position="41"/>
        <end position="63"/>
    </location>
</feature>
<dbReference type="Proteomes" id="UP001321014">
    <property type="component" value="Unassembled WGS sequence"/>
</dbReference>
<comment type="caution">
    <text evidence="2">The sequence shown here is derived from an EMBL/GenBank/DDBJ whole genome shotgun (WGS) entry which is preliminary data.</text>
</comment>